<dbReference type="EMBL" id="CP032550">
    <property type="protein sequence ID" value="QGU27653.1"/>
    <property type="molecule type" value="Genomic_DNA"/>
</dbReference>
<sequence length="376" mass="41404">MPYRRHMLTVDIPEDGQLLDLLAHRHPASVTIAIGSSPKPTDHERVRIALRDAIDDAAERLAQTDIPKDEQKEVVSQLRATLDDDGFWEHQSQSILLLAAPGRREAFRLPFDVEDRVTIGSRFALRALLRAPHHHHCAFVLQLSKRKARLTELLADGRLVEHPLVLPDDIEFTFIHAENAGQADRDRARGSDGDQSERERYCKIVQDEVVRIVPRGTPLILATSEDLSAAYRSRSTHDALLDAAIPAHPDSLDDNRLVEEACAILEERKKAATETWKEHFGELRSQGLATSRVSEVAAAAAAAAISELRFDAGADVPGKIDEFGRVVADSDDSALVEDVVAHVLQSGGQVRAVRREELTDGGPFAAVLRFAVPTPS</sequence>
<accession>A0A6I6DXU2</accession>
<dbReference type="InterPro" id="IPR041638">
    <property type="entry name" value="BaeRF_family11"/>
</dbReference>
<proteinExistence type="predicted"/>
<dbReference type="AlphaFoldDB" id="A0A6I6DXU2"/>
<evidence type="ECO:0000313" key="2">
    <source>
        <dbReference type="Proteomes" id="UP000422989"/>
    </source>
</evidence>
<name>A0A6I6DXU2_9MICO</name>
<dbReference type="KEGG" id="moj:D7D94_08205"/>
<gene>
    <name evidence="1" type="ORF">D7D94_08205</name>
</gene>
<evidence type="ECO:0000313" key="1">
    <source>
        <dbReference type="EMBL" id="QGU27653.1"/>
    </source>
</evidence>
<organism evidence="1 2">
    <name type="scientific">Microbacterium oryzae</name>
    <dbReference type="NCBI Taxonomy" id="743009"/>
    <lineage>
        <taxon>Bacteria</taxon>
        <taxon>Bacillati</taxon>
        <taxon>Actinomycetota</taxon>
        <taxon>Actinomycetes</taxon>
        <taxon>Micrococcales</taxon>
        <taxon>Microbacteriaceae</taxon>
        <taxon>Microbacterium</taxon>
    </lineage>
</organism>
<reference evidence="1 2" key="1">
    <citation type="submission" date="2018-09" db="EMBL/GenBank/DDBJ databases">
        <title>Whole genome sequencing of Microbacterium oryzae strain MB-10T.</title>
        <authorList>
            <person name="Das S.K."/>
        </authorList>
    </citation>
    <scope>NUCLEOTIDE SEQUENCE [LARGE SCALE GENOMIC DNA]</scope>
    <source>
        <strain evidence="1 2">MB-10</strain>
    </source>
</reference>
<dbReference type="Pfam" id="PF18855">
    <property type="entry name" value="baeRF_family11"/>
    <property type="match status" value="1"/>
</dbReference>
<dbReference type="Proteomes" id="UP000422989">
    <property type="component" value="Chromosome"/>
</dbReference>
<keyword evidence="2" id="KW-1185">Reference proteome</keyword>
<protein>
    <submittedName>
        <fullName evidence="1">Uncharacterized protein</fullName>
    </submittedName>
</protein>